<dbReference type="PANTHER" id="PTHR13162:SF8">
    <property type="entry name" value="CCR4-NOT TRANSCRIPTION COMPLEX SUBUNIT 1"/>
    <property type="match status" value="1"/>
</dbReference>
<sequence>MYHRRFVILPPIGQRNISIAMQTTKEVVLKDYAMESEESLIYHAAYLMVASPVGSLAHVTCKEPLHGYISITKDAREAEIQGVTAEVPKIIRRFIKLRRGCCIGCASKVCRFLRVYRNASNNVHVGSHLAILVAIRDVCMLVVKELTGWVTYLHGLLSCLVNGVEYVNFPVQMMYTHYISQLQQTGLLKGYDMSAHCLSTEVHFMYPGILRVRLVPLHEFPEFLCDYHFYFYDVIPPPAASRFGMLSSVHSPAI</sequence>
<dbReference type="GO" id="GO:0000288">
    <property type="term" value="P:nuclear-transcribed mRNA catabolic process, deadenylation-dependent decay"/>
    <property type="evidence" value="ECO:0007669"/>
    <property type="project" value="TreeGrafter"/>
</dbReference>
<dbReference type="PANTHER" id="PTHR13162">
    <property type="entry name" value="CCR4-NOT TRANSCRIPTION COMPLEX"/>
    <property type="match status" value="1"/>
</dbReference>
<evidence type="ECO:0000313" key="4">
    <source>
        <dbReference type="Proteomes" id="UP001141806"/>
    </source>
</evidence>
<dbReference type="OrthoDB" id="1937156at2759"/>
<accession>A0A9Q0GPL6</accession>
<dbReference type="EMBL" id="JAMYWD010000012">
    <property type="protein sequence ID" value="KAJ4950333.1"/>
    <property type="molecule type" value="Genomic_DNA"/>
</dbReference>
<reference evidence="3" key="1">
    <citation type="journal article" date="2023" name="Plant J.">
        <title>The genome of the king protea, Protea cynaroides.</title>
        <authorList>
            <person name="Chang J."/>
            <person name="Duong T.A."/>
            <person name="Schoeman C."/>
            <person name="Ma X."/>
            <person name="Roodt D."/>
            <person name="Barker N."/>
            <person name="Li Z."/>
            <person name="Van de Peer Y."/>
            <person name="Mizrachi E."/>
        </authorList>
    </citation>
    <scope>NUCLEOTIDE SEQUENCE</scope>
    <source>
        <tissue evidence="3">Young leaves</tissue>
    </source>
</reference>
<proteinExistence type="predicted"/>
<evidence type="ECO:0000313" key="3">
    <source>
        <dbReference type="EMBL" id="KAJ4950333.1"/>
    </source>
</evidence>
<feature type="domain" description="CCR4-Not complex component Not1 C-terminal" evidence="1">
    <location>
        <begin position="193"/>
        <end position="237"/>
    </location>
</feature>
<name>A0A9Q0GPL6_9MAGN</name>
<dbReference type="Pfam" id="PF04054">
    <property type="entry name" value="Not1"/>
    <property type="match status" value="1"/>
</dbReference>
<organism evidence="3 4">
    <name type="scientific">Protea cynaroides</name>
    <dbReference type="NCBI Taxonomy" id="273540"/>
    <lineage>
        <taxon>Eukaryota</taxon>
        <taxon>Viridiplantae</taxon>
        <taxon>Streptophyta</taxon>
        <taxon>Embryophyta</taxon>
        <taxon>Tracheophyta</taxon>
        <taxon>Spermatophyta</taxon>
        <taxon>Magnoliopsida</taxon>
        <taxon>Proteales</taxon>
        <taxon>Proteaceae</taxon>
        <taxon>Protea</taxon>
    </lineage>
</organism>
<gene>
    <name evidence="3" type="ORF">NE237_027165</name>
</gene>
<dbReference type="AlphaFoldDB" id="A0A9Q0GPL6"/>
<dbReference type="Gene3D" id="1.25.40.790">
    <property type="match status" value="1"/>
</dbReference>
<dbReference type="GO" id="GO:0060090">
    <property type="term" value="F:molecular adaptor activity"/>
    <property type="evidence" value="ECO:0007669"/>
    <property type="project" value="TreeGrafter"/>
</dbReference>
<dbReference type="Pfam" id="PF12842">
    <property type="entry name" value="DUF3819"/>
    <property type="match status" value="1"/>
</dbReference>
<dbReference type="GO" id="GO:0017148">
    <property type="term" value="P:negative regulation of translation"/>
    <property type="evidence" value="ECO:0007669"/>
    <property type="project" value="InterPro"/>
</dbReference>
<evidence type="ECO:0000259" key="2">
    <source>
        <dbReference type="Pfam" id="PF12842"/>
    </source>
</evidence>
<evidence type="ECO:0000259" key="1">
    <source>
        <dbReference type="Pfam" id="PF04054"/>
    </source>
</evidence>
<dbReference type="GO" id="GO:0000932">
    <property type="term" value="C:P-body"/>
    <property type="evidence" value="ECO:0007669"/>
    <property type="project" value="TreeGrafter"/>
</dbReference>
<dbReference type="Proteomes" id="UP001141806">
    <property type="component" value="Unassembled WGS sequence"/>
</dbReference>
<dbReference type="InterPro" id="IPR024557">
    <property type="entry name" value="CNOT1_dom_4"/>
</dbReference>
<comment type="caution">
    <text evidence="3">The sequence shown here is derived from an EMBL/GenBank/DDBJ whole genome shotgun (WGS) entry which is preliminary data.</text>
</comment>
<dbReference type="InterPro" id="IPR040398">
    <property type="entry name" value="Not1"/>
</dbReference>
<keyword evidence="4" id="KW-1185">Reference proteome</keyword>
<feature type="domain" description="CCR4-NOT transcription complex subunit 1" evidence="2">
    <location>
        <begin position="8"/>
        <end position="70"/>
    </location>
</feature>
<protein>
    <submittedName>
        <fullName evidence="3">Uncharacterized protein</fullName>
    </submittedName>
</protein>
<dbReference type="GO" id="GO:0030015">
    <property type="term" value="C:CCR4-NOT core complex"/>
    <property type="evidence" value="ECO:0007669"/>
    <property type="project" value="InterPro"/>
</dbReference>
<dbReference type="InterPro" id="IPR007196">
    <property type="entry name" value="CCR4-Not_Not1_C"/>
</dbReference>